<proteinExistence type="predicted"/>
<sequence length="112" mass="11660">MLLQLLALGAGLAKARSDDHGRFDAALRTFLDGGHRLVAADDDERELGHLGQRAQAGVGLVSLDLVAAGVDREDAALVAMPLHVQDGAATDLVDVVRCANDGHGARVERGSK</sequence>
<protein>
    <submittedName>
        <fullName evidence="1">Uncharacterized protein</fullName>
    </submittedName>
</protein>
<reference evidence="1" key="1">
    <citation type="submission" date="2019-08" db="EMBL/GenBank/DDBJ databases">
        <authorList>
            <person name="Kucharzyk K."/>
            <person name="Murdoch R.W."/>
            <person name="Higgins S."/>
            <person name="Loffler F."/>
        </authorList>
    </citation>
    <scope>NUCLEOTIDE SEQUENCE</scope>
</reference>
<organism evidence="1">
    <name type="scientific">bioreactor metagenome</name>
    <dbReference type="NCBI Taxonomy" id="1076179"/>
    <lineage>
        <taxon>unclassified sequences</taxon>
        <taxon>metagenomes</taxon>
        <taxon>ecological metagenomes</taxon>
    </lineage>
</organism>
<dbReference type="AlphaFoldDB" id="A0A644ZEX3"/>
<gene>
    <name evidence="1" type="ORF">SDC9_86053</name>
</gene>
<accession>A0A644ZEX3</accession>
<comment type="caution">
    <text evidence="1">The sequence shown here is derived from an EMBL/GenBank/DDBJ whole genome shotgun (WGS) entry which is preliminary data.</text>
</comment>
<dbReference type="EMBL" id="VSSQ01008633">
    <property type="protein sequence ID" value="MPM39420.1"/>
    <property type="molecule type" value="Genomic_DNA"/>
</dbReference>
<evidence type="ECO:0000313" key="1">
    <source>
        <dbReference type="EMBL" id="MPM39420.1"/>
    </source>
</evidence>
<name>A0A644ZEX3_9ZZZZ</name>